<comment type="caution">
    <text evidence="1">The sequence shown here is derived from an EMBL/GenBank/DDBJ whole genome shotgun (WGS) entry which is preliminary data.</text>
</comment>
<gene>
    <name evidence="1" type="ORF">GRX01_15180</name>
</gene>
<sequence>MDSGNGVASADLDRQLRRSARTAAGERLRSLTYFTDDDHEQVYLRSDLDADADLSAFVDRARDGFDAADAYRGTELGDYRYTIRRFERGSVVRVTAEEAGAIATAEGLTVERCEEIASALHSVLDAPDSREA</sequence>
<reference evidence="1 2" key="1">
    <citation type="submission" date="2019-12" db="EMBL/GenBank/DDBJ databases">
        <title>Isolation and characterization of three novel carbon monoxide-oxidizing members of Halobacteria from salione crusts and soils.</title>
        <authorList>
            <person name="Myers M.R."/>
            <person name="King G.M."/>
        </authorList>
    </citation>
    <scope>NUCLEOTIDE SEQUENCE [LARGE SCALE GENOMIC DNA]</scope>
    <source>
        <strain evidence="1 2">WSA2</strain>
    </source>
</reference>
<dbReference type="EMBL" id="WUUS01000010">
    <property type="protein sequence ID" value="MXR42675.1"/>
    <property type="molecule type" value="Genomic_DNA"/>
</dbReference>
<evidence type="ECO:0000313" key="1">
    <source>
        <dbReference type="EMBL" id="MXR42675.1"/>
    </source>
</evidence>
<dbReference type="Proteomes" id="UP000437065">
    <property type="component" value="Unassembled WGS sequence"/>
</dbReference>
<dbReference type="Pfam" id="PF24366">
    <property type="entry name" value="DUF7522"/>
    <property type="match status" value="1"/>
</dbReference>
<dbReference type="InterPro" id="IPR055944">
    <property type="entry name" value="DUF7522"/>
</dbReference>
<keyword evidence="2" id="KW-1185">Reference proteome</keyword>
<dbReference type="RefSeq" id="WP_159669423.1">
    <property type="nucleotide sequence ID" value="NZ_WUUS01000010.1"/>
</dbReference>
<evidence type="ECO:0000313" key="2">
    <source>
        <dbReference type="Proteomes" id="UP000437065"/>
    </source>
</evidence>
<dbReference type="AlphaFoldDB" id="A0A6B0SVL5"/>
<organism evidence="1 2">
    <name type="scientific">Halobaculum saliterrae</name>
    <dbReference type="NCBI Taxonomy" id="2073113"/>
    <lineage>
        <taxon>Archaea</taxon>
        <taxon>Methanobacteriati</taxon>
        <taxon>Methanobacteriota</taxon>
        <taxon>Stenosarchaea group</taxon>
        <taxon>Halobacteria</taxon>
        <taxon>Halobacteriales</taxon>
        <taxon>Haloferacaceae</taxon>
        <taxon>Halobaculum</taxon>
    </lineage>
</organism>
<proteinExistence type="predicted"/>
<protein>
    <submittedName>
        <fullName evidence="1">Uncharacterized protein</fullName>
    </submittedName>
</protein>
<accession>A0A6B0SVL5</accession>
<dbReference type="OrthoDB" id="256252at2157"/>
<name>A0A6B0SVL5_9EURY</name>